<evidence type="ECO:0000256" key="6">
    <source>
        <dbReference type="ARBA" id="ARBA00022729"/>
    </source>
</evidence>
<evidence type="ECO:0000256" key="3">
    <source>
        <dbReference type="ARBA" id="ARBA00008961"/>
    </source>
</evidence>
<keyword evidence="7" id="KW-1133">Transmembrane helix</keyword>
<proteinExistence type="inferred from homology"/>
<evidence type="ECO:0000256" key="4">
    <source>
        <dbReference type="ARBA" id="ARBA00017630"/>
    </source>
</evidence>
<evidence type="ECO:0000256" key="10">
    <source>
        <dbReference type="ARBA" id="ARBA00032458"/>
    </source>
</evidence>
<dbReference type="STRING" id="27835.A0A0N4YP02"/>
<evidence type="ECO:0000256" key="8">
    <source>
        <dbReference type="ARBA" id="ARBA00023034"/>
    </source>
</evidence>
<evidence type="ECO:0000256" key="5">
    <source>
        <dbReference type="ARBA" id="ARBA00022692"/>
    </source>
</evidence>
<evidence type="ECO:0000313" key="11">
    <source>
        <dbReference type="EMBL" id="VDL82703.1"/>
    </source>
</evidence>
<dbReference type="InterPro" id="IPR009653">
    <property type="entry name" value="Ksh1"/>
</dbReference>
<dbReference type="Pfam" id="PF06842">
    <property type="entry name" value="DUF1242"/>
    <property type="match status" value="1"/>
</dbReference>
<sequence>MTTFPSAYDTLSDEEERKCYDAWLDCLLPLTYDEFKRNKDAVKVSMHWVVPQQTPMISASNDEQPPEFIESQRNFSSRWDSDRYQSETVRRFPYSLDGLTVIALLLICSCAYLKRVPRINSWLLSEKKGFFGIFYKTALPKGVKQKVKKAKPTGPKRGHNLYIAPKKQNLLQQDKVAAEVSKIINEKNEEMVKGQADTAVGRNKKD</sequence>
<accession>A0A0N4YP02</accession>
<evidence type="ECO:0000256" key="1">
    <source>
        <dbReference type="ARBA" id="ARBA00002154"/>
    </source>
</evidence>
<comment type="similarity">
    <text evidence="3">Belongs to the KISH family.</text>
</comment>
<dbReference type="Proteomes" id="UP000271162">
    <property type="component" value="Unassembled WGS sequence"/>
</dbReference>
<evidence type="ECO:0000313" key="12">
    <source>
        <dbReference type="Proteomes" id="UP000271162"/>
    </source>
</evidence>
<evidence type="ECO:0000256" key="9">
    <source>
        <dbReference type="ARBA" id="ARBA00023136"/>
    </source>
</evidence>
<keyword evidence="6" id="KW-0732">Signal</keyword>
<evidence type="ECO:0000313" key="13">
    <source>
        <dbReference type="WBParaSite" id="NBR_0001897301-mRNA-1"/>
    </source>
</evidence>
<dbReference type="PANTHER" id="PTHR46815">
    <property type="entry name" value="PROTEIN KISH-B"/>
    <property type="match status" value="1"/>
</dbReference>
<keyword evidence="8" id="KW-0333">Golgi apparatus</keyword>
<gene>
    <name evidence="11" type="ORF">NBR_LOCUS18974</name>
</gene>
<keyword evidence="5" id="KW-0812">Transmembrane</keyword>
<keyword evidence="12" id="KW-1185">Reference proteome</keyword>
<dbReference type="Pfam" id="PF09495">
    <property type="entry name" value="DUF2462"/>
    <property type="match status" value="1"/>
</dbReference>
<reference evidence="11 12" key="2">
    <citation type="submission" date="2018-11" db="EMBL/GenBank/DDBJ databases">
        <authorList>
            <consortium name="Pathogen Informatics"/>
        </authorList>
    </citation>
    <scope>NUCLEOTIDE SEQUENCE [LARGE SCALE GENOMIC DNA]</scope>
</reference>
<comment type="subcellular location">
    <subcellularLocation>
        <location evidence="2">Golgi apparatus membrane</location>
        <topology evidence="2">Single-pass type I membrane protein</topology>
    </subcellularLocation>
</comment>
<dbReference type="GO" id="GO:0000139">
    <property type="term" value="C:Golgi membrane"/>
    <property type="evidence" value="ECO:0007669"/>
    <property type="project" value="UniProtKB-SubCell"/>
</dbReference>
<comment type="function">
    <text evidence="1">Involved in the early part of the secretory pathway.</text>
</comment>
<organism evidence="13">
    <name type="scientific">Nippostrongylus brasiliensis</name>
    <name type="common">Rat hookworm</name>
    <dbReference type="NCBI Taxonomy" id="27835"/>
    <lineage>
        <taxon>Eukaryota</taxon>
        <taxon>Metazoa</taxon>
        <taxon>Ecdysozoa</taxon>
        <taxon>Nematoda</taxon>
        <taxon>Chromadorea</taxon>
        <taxon>Rhabditida</taxon>
        <taxon>Rhabditina</taxon>
        <taxon>Rhabditomorpha</taxon>
        <taxon>Strongyloidea</taxon>
        <taxon>Heligmosomidae</taxon>
        <taxon>Nippostrongylus</taxon>
    </lineage>
</organism>
<dbReference type="WBParaSite" id="NBR_0001897301-mRNA-1">
    <property type="protein sequence ID" value="NBR_0001897301-mRNA-1"/>
    <property type="gene ID" value="NBR_0001897301"/>
</dbReference>
<name>A0A0N4YP02_NIPBR</name>
<dbReference type="InterPro" id="IPR042863">
    <property type="entry name" value="Kish-B"/>
</dbReference>
<dbReference type="InterPro" id="IPR019034">
    <property type="entry name" value="UPF0390"/>
</dbReference>
<protein>
    <recommendedName>
        <fullName evidence="4">Protein kish-B</fullName>
    </recommendedName>
    <alternativeName>
        <fullName evidence="10">Transmembrane protein 167B</fullName>
    </alternativeName>
</protein>
<keyword evidence="9" id="KW-0472">Membrane</keyword>
<dbReference type="EMBL" id="UYSL01023808">
    <property type="protein sequence ID" value="VDL82703.1"/>
    <property type="molecule type" value="Genomic_DNA"/>
</dbReference>
<dbReference type="AlphaFoldDB" id="A0A0N4YP02"/>
<evidence type="ECO:0000256" key="2">
    <source>
        <dbReference type="ARBA" id="ARBA00004614"/>
    </source>
</evidence>
<evidence type="ECO:0000256" key="7">
    <source>
        <dbReference type="ARBA" id="ARBA00022989"/>
    </source>
</evidence>
<reference evidence="13" key="1">
    <citation type="submission" date="2017-02" db="UniProtKB">
        <authorList>
            <consortium name="WormBaseParasite"/>
        </authorList>
    </citation>
    <scope>IDENTIFICATION</scope>
</reference>
<dbReference type="PANTHER" id="PTHR46815:SF1">
    <property type="entry name" value="PROTEIN KISH-B"/>
    <property type="match status" value="1"/>
</dbReference>